<dbReference type="GO" id="GO:0044781">
    <property type="term" value="P:bacterial-type flagellum organization"/>
    <property type="evidence" value="ECO:0007669"/>
    <property type="project" value="UniProtKB-UniRule"/>
</dbReference>
<name>A0A1T4X1I8_9BACT</name>
<organism evidence="7 8">
    <name type="scientific">Desulfobaculum bizertense DSM 18034</name>
    <dbReference type="NCBI Taxonomy" id="1121442"/>
    <lineage>
        <taxon>Bacteria</taxon>
        <taxon>Pseudomonadati</taxon>
        <taxon>Thermodesulfobacteriota</taxon>
        <taxon>Desulfovibrionia</taxon>
        <taxon>Desulfovibrionales</taxon>
        <taxon>Desulfovibrionaceae</taxon>
        <taxon>Desulfobaculum</taxon>
    </lineage>
</organism>
<evidence type="ECO:0000256" key="1">
    <source>
        <dbReference type="ARBA" id="ARBA00022475"/>
    </source>
</evidence>
<keyword evidence="7" id="KW-0966">Cell projection</keyword>
<proteinExistence type="inferred from homology"/>
<dbReference type="RefSeq" id="WP_078686113.1">
    <property type="nucleotide sequence ID" value="NZ_FUYA01000013.1"/>
</dbReference>
<dbReference type="AlphaFoldDB" id="A0A1T4X1I8"/>
<feature type="signal peptide" evidence="6">
    <location>
        <begin position="1"/>
        <end position="22"/>
    </location>
</feature>
<keyword evidence="7" id="KW-0969">Cilium</keyword>
<evidence type="ECO:0000256" key="2">
    <source>
        <dbReference type="ARBA" id="ARBA00022692"/>
    </source>
</evidence>
<keyword evidence="4 5" id="KW-0472">Membrane</keyword>
<keyword evidence="3 5" id="KW-1133">Transmembrane helix</keyword>
<evidence type="ECO:0000256" key="3">
    <source>
        <dbReference type="ARBA" id="ARBA00022989"/>
    </source>
</evidence>
<keyword evidence="5" id="KW-0975">Bacterial flagellum</keyword>
<dbReference type="Pfam" id="PF04347">
    <property type="entry name" value="FliO"/>
    <property type="match status" value="1"/>
</dbReference>
<dbReference type="GO" id="GO:0009425">
    <property type="term" value="C:bacterial-type flagellum basal body"/>
    <property type="evidence" value="ECO:0007669"/>
    <property type="project" value="UniProtKB-SubCell"/>
</dbReference>
<protein>
    <recommendedName>
        <fullName evidence="5">Flagellar protein</fullName>
    </recommendedName>
</protein>
<evidence type="ECO:0000256" key="5">
    <source>
        <dbReference type="RuleBase" id="RU362064"/>
    </source>
</evidence>
<dbReference type="InterPro" id="IPR022781">
    <property type="entry name" value="Flagellar_biosynth_FliO"/>
</dbReference>
<dbReference type="STRING" id="1121442.SAMN02745702_02850"/>
<dbReference type="OrthoDB" id="5472171at2"/>
<dbReference type="NCBIfam" id="TIGR03500">
    <property type="entry name" value="FliO_TIGR"/>
    <property type="match status" value="1"/>
</dbReference>
<comment type="similarity">
    <text evidence="5">Belongs to the FliO/MopB family.</text>
</comment>
<evidence type="ECO:0000256" key="4">
    <source>
        <dbReference type="ARBA" id="ARBA00023136"/>
    </source>
</evidence>
<gene>
    <name evidence="7" type="ORF">SAMN02745702_02850</name>
</gene>
<sequence length="141" mass="14918">MKSFAGSAFLALAATVALPALAFAAGDGGAPAVPDFGVLGLRAFGSLCLVLALLLGGFWIIRRVQNRTGLGFLKRKDLQIVAQLPLGGKRNIIVVRFLNKLLVLGVCNSSINVLTETEISDDDTLEDFSETLENAKKSLDS</sequence>
<reference evidence="7 8" key="1">
    <citation type="submission" date="2017-02" db="EMBL/GenBank/DDBJ databases">
        <authorList>
            <person name="Peterson S.W."/>
        </authorList>
    </citation>
    <scope>NUCLEOTIDE SEQUENCE [LARGE SCALE GENOMIC DNA]</scope>
    <source>
        <strain evidence="7 8">DSM 18034</strain>
    </source>
</reference>
<keyword evidence="7" id="KW-0282">Flagellum</keyword>
<evidence type="ECO:0000256" key="6">
    <source>
        <dbReference type="SAM" id="SignalP"/>
    </source>
</evidence>
<feature type="chain" id="PRO_5012843430" description="Flagellar protein" evidence="6">
    <location>
        <begin position="23"/>
        <end position="141"/>
    </location>
</feature>
<comment type="subcellular location">
    <subcellularLocation>
        <location evidence="5">Cell membrane</location>
    </subcellularLocation>
    <subcellularLocation>
        <location evidence="5">Bacterial flagellum basal body</location>
    </subcellularLocation>
</comment>
<feature type="transmembrane region" description="Helical" evidence="5">
    <location>
        <begin position="40"/>
        <end position="61"/>
    </location>
</feature>
<keyword evidence="8" id="KW-1185">Reference proteome</keyword>
<keyword evidence="2 5" id="KW-0812">Transmembrane</keyword>
<accession>A0A1T4X1I8</accession>
<keyword evidence="1 5" id="KW-1003">Cell membrane</keyword>
<keyword evidence="6" id="KW-0732">Signal</keyword>
<dbReference type="EMBL" id="FUYA01000013">
    <property type="protein sequence ID" value="SKA82935.1"/>
    <property type="molecule type" value="Genomic_DNA"/>
</dbReference>
<dbReference type="GO" id="GO:0005886">
    <property type="term" value="C:plasma membrane"/>
    <property type="evidence" value="ECO:0007669"/>
    <property type="project" value="UniProtKB-SubCell"/>
</dbReference>
<evidence type="ECO:0000313" key="8">
    <source>
        <dbReference type="Proteomes" id="UP000189733"/>
    </source>
</evidence>
<dbReference type="Proteomes" id="UP000189733">
    <property type="component" value="Unassembled WGS sequence"/>
</dbReference>
<evidence type="ECO:0000313" key="7">
    <source>
        <dbReference type="EMBL" id="SKA82935.1"/>
    </source>
</evidence>